<dbReference type="AlphaFoldDB" id="A0A8J6JLE5"/>
<dbReference type="EMBL" id="JACOPQ010000013">
    <property type="protein sequence ID" value="MBC5738173.1"/>
    <property type="molecule type" value="Genomic_DNA"/>
</dbReference>
<evidence type="ECO:0000313" key="2">
    <source>
        <dbReference type="EMBL" id="MBC5738173.1"/>
    </source>
</evidence>
<feature type="transmembrane region" description="Helical" evidence="1">
    <location>
        <begin position="16"/>
        <end position="37"/>
    </location>
</feature>
<comment type="caution">
    <text evidence="2">The sequence shown here is derived from an EMBL/GenBank/DDBJ whole genome shotgun (WGS) entry which is preliminary data.</text>
</comment>
<reference evidence="2" key="1">
    <citation type="submission" date="2020-08" db="EMBL/GenBank/DDBJ databases">
        <title>Genome public.</title>
        <authorList>
            <person name="Liu C."/>
            <person name="Sun Q."/>
        </authorList>
    </citation>
    <scope>NUCLEOTIDE SEQUENCE</scope>
    <source>
        <strain evidence="2">NSJ-52</strain>
    </source>
</reference>
<evidence type="ECO:0000256" key="1">
    <source>
        <dbReference type="SAM" id="Phobius"/>
    </source>
</evidence>
<gene>
    <name evidence="2" type="ORF">H8S62_14265</name>
</gene>
<protein>
    <submittedName>
        <fullName evidence="2">Uncharacterized protein</fullName>
    </submittedName>
</protein>
<organism evidence="2 3">
    <name type="scientific">Lawsonibacter faecis</name>
    <dbReference type="NCBI Taxonomy" id="2763052"/>
    <lineage>
        <taxon>Bacteria</taxon>
        <taxon>Bacillati</taxon>
        <taxon>Bacillota</taxon>
        <taxon>Clostridia</taxon>
        <taxon>Eubacteriales</taxon>
        <taxon>Oscillospiraceae</taxon>
        <taxon>Lawsonibacter</taxon>
    </lineage>
</organism>
<name>A0A8J6JLE5_9FIRM</name>
<keyword evidence="1" id="KW-0472">Membrane</keyword>
<dbReference type="RefSeq" id="WP_186919947.1">
    <property type="nucleotide sequence ID" value="NZ_JACOPQ010000013.1"/>
</dbReference>
<keyword evidence="1" id="KW-1133">Transmembrane helix</keyword>
<proteinExistence type="predicted"/>
<dbReference type="Proteomes" id="UP000607645">
    <property type="component" value="Unassembled WGS sequence"/>
</dbReference>
<evidence type="ECO:0000313" key="3">
    <source>
        <dbReference type="Proteomes" id="UP000607645"/>
    </source>
</evidence>
<accession>A0A8J6JLE5</accession>
<keyword evidence="3" id="KW-1185">Reference proteome</keyword>
<keyword evidence="1" id="KW-0812">Transmembrane</keyword>
<sequence>MGKTYWICWSISSTLMILYMTPIGLVVALITLAIIPLTNKILKNNQKNDTSKNIQNQIDLLAKQLGIEYGTPEEKLIQIASIAAKGQEQGRE</sequence>